<feature type="transmembrane region" description="Helical" evidence="7">
    <location>
        <begin position="240"/>
        <end position="260"/>
    </location>
</feature>
<dbReference type="InterPro" id="IPR011701">
    <property type="entry name" value="MFS"/>
</dbReference>
<keyword evidence="5 7" id="KW-1133">Transmembrane helix</keyword>
<dbReference type="Pfam" id="PF07690">
    <property type="entry name" value="MFS_1"/>
    <property type="match status" value="1"/>
</dbReference>
<feature type="transmembrane region" description="Helical" evidence="7">
    <location>
        <begin position="161"/>
        <end position="179"/>
    </location>
</feature>
<feature type="transmembrane region" description="Helical" evidence="7">
    <location>
        <begin position="43"/>
        <end position="64"/>
    </location>
</feature>
<organism evidence="9 10">
    <name type="scientific">Pseudogracilibacillus auburnensis</name>
    <dbReference type="NCBI Taxonomy" id="1494959"/>
    <lineage>
        <taxon>Bacteria</taxon>
        <taxon>Bacillati</taxon>
        <taxon>Bacillota</taxon>
        <taxon>Bacilli</taxon>
        <taxon>Bacillales</taxon>
        <taxon>Bacillaceae</taxon>
        <taxon>Pseudogracilibacillus</taxon>
    </lineage>
</organism>
<comment type="caution">
    <text evidence="9">The sequence shown here is derived from an EMBL/GenBank/DDBJ whole genome shotgun (WGS) entry which is preliminary data.</text>
</comment>
<dbReference type="InterPro" id="IPR020846">
    <property type="entry name" value="MFS_dom"/>
</dbReference>
<dbReference type="GO" id="GO:0022857">
    <property type="term" value="F:transmembrane transporter activity"/>
    <property type="evidence" value="ECO:0007669"/>
    <property type="project" value="InterPro"/>
</dbReference>
<reference evidence="9 10" key="1">
    <citation type="submission" date="2018-05" db="EMBL/GenBank/DDBJ databases">
        <title>Genomic Encyclopedia of Type Strains, Phase IV (KMG-IV): sequencing the most valuable type-strain genomes for metagenomic binning, comparative biology and taxonomic classification.</title>
        <authorList>
            <person name="Goeker M."/>
        </authorList>
    </citation>
    <scope>NUCLEOTIDE SEQUENCE [LARGE SCALE GENOMIC DNA]</scope>
    <source>
        <strain evidence="9 10">DSM 28556</strain>
    </source>
</reference>
<feature type="domain" description="Major facilitator superfamily (MFS) profile" evidence="8">
    <location>
        <begin position="5"/>
        <end position="379"/>
    </location>
</feature>
<evidence type="ECO:0000256" key="6">
    <source>
        <dbReference type="ARBA" id="ARBA00023136"/>
    </source>
</evidence>
<dbReference type="InterPro" id="IPR050189">
    <property type="entry name" value="MFS_Efflux_Transporters"/>
</dbReference>
<dbReference type="SUPFAM" id="SSF103473">
    <property type="entry name" value="MFS general substrate transporter"/>
    <property type="match status" value="1"/>
</dbReference>
<feature type="transmembrane region" description="Helical" evidence="7">
    <location>
        <begin position="96"/>
        <end position="117"/>
    </location>
</feature>
<feature type="transmembrane region" description="Helical" evidence="7">
    <location>
        <begin position="267"/>
        <end position="285"/>
    </location>
</feature>
<comment type="subcellular location">
    <subcellularLocation>
        <location evidence="1">Cell membrane</location>
        <topology evidence="1">Multi-pass membrane protein</topology>
    </subcellularLocation>
</comment>
<evidence type="ECO:0000256" key="1">
    <source>
        <dbReference type="ARBA" id="ARBA00004651"/>
    </source>
</evidence>
<dbReference type="AlphaFoldDB" id="A0A2V3W5T2"/>
<feature type="transmembrane region" description="Helical" evidence="7">
    <location>
        <begin position="358"/>
        <end position="375"/>
    </location>
</feature>
<evidence type="ECO:0000256" key="7">
    <source>
        <dbReference type="SAM" id="Phobius"/>
    </source>
</evidence>
<keyword evidence="2" id="KW-0813">Transport</keyword>
<keyword evidence="3" id="KW-1003">Cell membrane</keyword>
<feature type="transmembrane region" description="Helical" evidence="7">
    <location>
        <begin position="291"/>
        <end position="311"/>
    </location>
</feature>
<dbReference type="CDD" id="cd17324">
    <property type="entry name" value="MFS_NepI_like"/>
    <property type="match status" value="1"/>
</dbReference>
<dbReference type="InterPro" id="IPR036259">
    <property type="entry name" value="MFS_trans_sf"/>
</dbReference>
<evidence type="ECO:0000313" key="10">
    <source>
        <dbReference type="Proteomes" id="UP000247978"/>
    </source>
</evidence>
<evidence type="ECO:0000313" key="9">
    <source>
        <dbReference type="EMBL" id="PXW89482.1"/>
    </source>
</evidence>
<dbReference type="PANTHER" id="PTHR43124:SF10">
    <property type="entry name" value="PURINE EFFLUX PUMP PBUE"/>
    <property type="match status" value="1"/>
</dbReference>
<dbReference type="Proteomes" id="UP000247978">
    <property type="component" value="Unassembled WGS sequence"/>
</dbReference>
<evidence type="ECO:0000256" key="4">
    <source>
        <dbReference type="ARBA" id="ARBA00022692"/>
    </source>
</evidence>
<evidence type="ECO:0000256" key="3">
    <source>
        <dbReference type="ARBA" id="ARBA00022475"/>
    </source>
</evidence>
<feature type="transmembrane region" description="Helical" evidence="7">
    <location>
        <begin position="7"/>
        <end position="31"/>
    </location>
</feature>
<dbReference type="Gene3D" id="1.20.1250.20">
    <property type="entry name" value="MFS general substrate transporter like domains"/>
    <property type="match status" value="2"/>
</dbReference>
<name>A0A2V3W5T2_9BACI</name>
<feature type="transmembrane region" description="Helical" evidence="7">
    <location>
        <begin position="332"/>
        <end position="352"/>
    </location>
</feature>
<dbReference type="PROSITE" id="PS50850">
    <property type="entry name" value="MFS"/>
    <property type="match status" value="1"/>
</dbReference>
<evidence type="ECO:0000256" key="5">
    <source>
        <dbReference type="ARBA" id="ARBA00022989"/>
    </source>
</evidence>
<proteinExistence type="predicted"/>
<dbReference type="GO" id="GO:0005886">
    <property type="term" value="C:plasma membrane"/>
    <property type="evidence" value="ECO:0007669"/>
    <property type="project" value="UniProtKB-SubCell"/>
</dbReference>
<feature type="transmembrane region" description="Helical" evidence="7">
    <location>
        <begin position="129"/>
        <end position="149"/>
    </location>
</feature>
<keyword evidence="10" id="KW-1185">Reference proteome</keyword>
<evidence type="ECO:0000259" key="8">
    <source>
        <dbReference type="PROSITE" id="PS50850"/>
    </source>
</evidence>
<dbReference type="RefSeq" id="WP_342353138.1">
    <property type="nucleotide sequence ID" value="NZ_JBHUHB010000001.1"/>
</dbReference>
<feature type="transmembrane region" description="Helical" evidence="7">
    <location>
        <begin position="71"/>
        <end position="90"/>
    </location>
</feature>
<keyword evidence="4 7" id="KW-0812">Transmembrane</keyword>
<sequence length="387" mass="41901">MIDKRVYMLTIIAFVVGMAELIIGGILDLVAIDLGISISNAGLLISVFAVVFAISAPIFLIIFAKVERTRLAFIALIFFLIGNIIAIFSPTFMMLIVARIISAASGSLVVVLCINLASNIVEPAFRGRAIGLVVMGVSGSLVLGLPIGVTLGNMFTWRAPFILIATLTVCLMIAMPVFLRRVPPKKAIPLRKQIATLKNYKISLAHLTTFFFLAGHFTLYGYLTPFTKTMLGFSGTTISILYFVYGIAAVSGGGLGGIAADRFGIRQTILIVVSLLAFCLLIIPFTVNIVVLFWIILVFWGMMSWAITPPIQSHLILLSPETSDIQQSLNNASLHLGIAFGTFIGSMIVHFGSIEMNAHVGVIFIVIAFITAMISTRRELHFAKNVA</sequence>
<accession>A0A2V3W5T2</accession>
<keyword evidence="6 7" id="KW-0472">Membrane</keyword>
<gene>
    <name evidence="9" type="ORF">DFR56_102259</name>
</gene>
<evidence type="ECO:0000256" key="2">
    <source>
        <dbReference type="ARBA" id="ARBA00022448"/>
    </source>
</evidence>
<dbReference type="PANTHER" id="PTHR43124">
    <property type="entry name" value="PURINE EFFLUX PUMP PBUE"/>
    <property type="match status" value="1"/>
</dbReference>
<dbReference type="EMBL" id="QJJQ01000002">
    <property type="protein sequence ID" value="PXW89482.1"/>
    <property type="molecule type" value="Genomic_DNA"/>
</dbReference>
<protein>
    <submittedName>
        <fullName evidence="9">DHA1 family purine base/nucleoside efflux pump-like MFS transporter</fullName>
    </submittedName>
</protein>
<feature type="transmembrane region" description="Helical" evidence="7">
    <location>
        <begin position="200"/>
        <end position="220"/>
    </location>
</feature>